<dbReference type="InterPro" id="IPR004161">
    <property type="entry name" value="EFTu-like_2"/>
</dbReference>
<dbReference type="HAMAP" id="MF_00118_B">
    <property type="entry name" value="EF_Tu_B"/>
    <property type="match status" value="1"/>
</dbReference>
<dbReference type="GO" id="GO:0005525">
    <property type="term" value="F:GTP binding"/>
    <property type="evidence" value="ECO:0007669"/>
    <property type="project" value="UniProtKB-UniRule"/>
</dbReference>
<dbReference type="NCBIfam" id="TIGR00485">
    <property type="entry name" value="EF-Tu"/>
    <property type="match status" value="1"/>
</dbReference>
<name>A0A0K6GZ62_9NEIS</name>
<dbReference type="PANTHER" id="PTHR43721">
    <property type="entry name" value="ELONGATION FACTOR TU-RELATED"/>
    <property type="match status" value="1"/>
</dbReference>
<dbReference type="GO" id="GO:0003746">
    <property type="term" value="F:translation elongation factor activity"/>
    <property type="evidence" value="ECO:0007669"/>
    <property type="project" value="UniProtKB-UniRule"/>
</dbReference>
<evidence type="ECO:0000256" key="6">
    <source>
        <dbReference type="ARBA" id="ARBA00022842"/>
    </source>
</evidence>
<keyword evidence="16" id="KW-1185">Reference proteome</keyword>
<sequence length="396" mass="43037">MAKEKFERTKPHVNVGTIGHVDHGKTTLTAAITTILSKKFGGEAKGYDQIDSAPEEKARGITINTAHVEYETETRHYAHVDCPGHADYVKNMITGAAQMDGAILVCSAADGPMPQTREHILLARQVGVPYIIVFLNKCDMVDDEELLELVEMEVRDLLSSYDFPGDDLPIIKGSALKALEGDQSEIGEPAIFRLADALDSYIPTPERAIDKPFLLPIEDVFSISGRGTVVTGRVERGIIKVGEEIEIVGLKATTKTTCTGVEMFRKLLDQGQAGDNVGVLLRGTKREEVERGQVLAKPGTITPHTKFQAEVYVLSKDEGGRHTPFFANYRPQFYFRTTDVTGAVSLAEGVEMVMPGDNVAITVELIAPIAMEEGLRFAIREGGRTVGAGVVAKIIA</sequence>
<dbReference type="NCBIfam" id="TIGR00231">
    <property type="entry name" value="small_GTP"/>
    <property type="match status" value="1"/>
</dbReference>
<evidence type="ECO:0000259" key="14">
    <source>
        <dbReference type="PROSITE" id="PS51722"/>
    </source>
</evidence>
<feature type="binding site" evidence="13">
    <location>
        <begin position="19"/>
        <end position="26"/>
    </location>
    <ligand>
        <name>GTP</name>
        <dbReference type="ChEBI" id="CHEBI:37565"/>
    </ligand>
</feature>
<keyword evidence="4 13" id="KW-0251">Elongation factor</keyword>
<dbReference type="PROSITE" id="PS00301">
    <property type="entry name" value="G_TR_1"/>
    <property type="match status" value="1"/>
</dbReference>
<dbReference type="InterPro" id="IPR005225">
    <property type="entry name" value="Small_GTP-bd"/>
</dbReference>
<comment type="function">
    <text evidence="10">May play an important regulatory role in cell growth and in the bacterial response to nutrient deprivation.</text>
</comment>
<gene>
    <name evidence="13" type="primary">tuf</name>
    <name evidence="15" type="ORF">Ga0061063_1939</name>
</gene>
<keyword evidence="6 13" id="KW-0460">Magnesium</keyword>
<dbReference type="GO" id="GO:0003924">
    <property type="term" value="F:GTPase activity"/>
    <property type="evidence" value="ECO:0007669"/>
    <property type="project" value="UniProtKB-UniRule"/>
</dbReference>
<dbReference type="SUPFAM" id="SSF50447">
    <property type="entry name" value="Translation proteins"/>
    <property type="match status" value="1"/>
</dbReference>
<dbReference type="SUPFAM" id="SSF50465">
    <property type="entry name" value="EF-Tu/eEF-1alpha/eIF2-gamma C-terminal domain"/>
    <property type="match status" value="1"/>
</dbReference>
<dbReference type="EMBL" id="CYHA01000003">
    <property type="protein sequence ID" value="CUA83909.1"/>
    <property type="molecule type" value="Genomic_DNA"/>
</dbReference>
<comment type="similarity">
    <text evidence="1 13">Belongs to the TRAFAC class translation factor GTPase superfamily. Classic translation factor GTPase family. EF-Tu/EF-1A subfamily.</text>
</comment>
<proteinExistence type="inferred from homology"/>
<dbReference type="InterPro" id="IPR027417">
    <property type="entry name" value="P-loop_NTPase"/>
</dbReference>
<dbReference type="EC" id="3.6.5.3" evidence="13"/>
<dbReference type="SUPFAM" id="SSF52540">
    <property type="entry name" value="P-loop containing nucleoside triphosphate hydrolases"/>
    <property type="match status" value="1"/>
</dbReference>
<dbReference type="PRINTS" id="PR00315">
    <property type="entry name" value="ELONGATNFCT"/>
</dbReference>
<dbReference type="NCBIfam" id="NF000766">
    <property type="entry name" value="PRK00049.1"/>
    <property type="match status" value="1"/>
</dbReference>
<evidence type="ECO:0000256" key="3">
    <source>
        <dbReference type="ARBA" id="ARBA00022741"/>
    </source>
</evidence>
<evidence type="ECO:0000256" key="11">
    <source>
        <dbReference type="ARBA" id="ARBA00063778"/>
    </source>
</evidence>
<dbReference type="InterPro" id="IPR009000">
    <property type="entry name" value="Transl_B-barrel_sf"/>
</dbReference>
<dbReference type="InterPro" id="IPR033720">
    <property type="entry name" value="EFTU_2"/>
</dbReference>
<keyword evidence="8 13" id="KW-0342">GTP-binding</keyword>
<dbReference type="FunFam" id="3.40.50.300:FF:000003">
    <property type="entry name" value="Elongation factor Tu"/>
    <property type="match status" value="1"/>
</dbReference>
<feature type="binding site" evidence="13">
    <location>
        <position position="26"/>
    </location>
    <ligand>
        <name>Mg(2+)</name>
        <dbReference type="ChEBI" id="CHEBI:18420"/>
    </ligand>
</feature>
<protein>
    <recommendedName>
        <fullName evidence="9 13">Elongation factor Tu</fullName>
        <shortName evidence="13">EF-Tu</shortName>
        <ecNumber evidence="13">3.6.5.3</ecNumber>
    </recommendedName>
</protein>
<dbReference type="InterPro" id="IPR009001">
    <property type="entry name" value="Transl_elong_EF1A/Init_IF2_C"/>
</dbReference>
<evidence type="ECO:0000256" key="12">
    <source>
        <dbReference type="ARBA" id="ARBA00064283"/>
    </source>
</evidence>
<dbReference type="CDD" id="cd03697">
    <property type="entry name" value="EFTU_II"/>
    <property type="match status" value="1"/>
</dbReference>
<dbReference type="Pfam" id="PF00009">
    <property type="entry name" value="GTP_EFTU"/>
    <property type="match status" value="1"/>
</dbReference>
<evidence type="ECO:0000256" key="13">
    <source>
        <dbReference type="HAMAP-Rule" id="MF_00118"/>
    </source>
</evidence>
<dbReference type="InterPro" id="IPR000795">
    <property type="entry name" value="T_Tr_GTP-bd_dom"/>
</dbReference>
<dbReference type="CDD" id="cd01884">
    <property type="entry name" value="EF_Tu"/>
    <property type="match status" value="1"/>
</dbReference>
<dbReference type="CDD" id="cd03707">
    <property type="entry name" value="EFTU_III"/>
    <property type="match status" value="1"/>
</dbReference>
<evidence type="ECO:0000313" key="15">
    <source>
        <dbReference type="EMBL" id="CUA83909.1"/>
    </source>
</evidence>
<keyword evidence="5 13" id="KW-0378">Hydrolase</keyword>
<feature type="domain" description="Tr-type G" evidence="14">
    <location>
        <begin position="10"/>
        <end position="206"/>
    </location>
</feature>
<dbReference type="GO" id="GO:0000287">
    <property type="term" value="F:magnesium ion binding"/>
    <property type="evidence" value="ECO:0007669"/>
    <property type="project" value="UniProtKB-UniRule"/>
</dbReference>
<comment type="function">
    <text evidence="13">GTP hydrolase that promotes the GTP-dependent binding of aminoacyl-tRNA to the A-site of ribosomes during protein biosynthesis.</text>
</comment>
<dbReference type="RefSeq" id="WP_054286215.1">
    <property type="nucleotide sequence ID" value="NZ_CYHA01000003.1"/>
</dbReference>
<comment type="subunit">
    <text evidence="11">Monomer. Heterotetramer composed of two EF-Ts.EF-Tu dimer complexes.</text>
</comment>
<dbReference type="FunFam" id="2.40.30.10:FF:000001">
    <property type="entry name" value="Elongation factor Tu"/>
    <property type="match status" value="1"/>
</dbReference>
<dbReference type="Gene3D" id="2.40.30.10">
    <property type="entry name" value="Translation factors"/>
    <property type="match status" value="2"/>
</dbReference>
<comment type="subcellular location">
    <subcellularLocation>
        <location evidence="13">Cytoplasm</location>
    </subcellularLocation>
</comment>
<dbReference type="Gene3D" id="3.40.50.300">
    <property type="entry name" value="P-loop containing nucleotide triphosphate hydrolases"/>
    <property type="match status" value="1"/>
</dbReference>
<dbReference type="STRING" id="375574.GCA_001418035_01731"/>
<keyword evidence="13" id="KW-0963">Cytoplasm</keyword>
<evidence type="ECO:0000256" key="7">
    <source>
        <dbReference type="ARBA" id="ARBA00022917"/>
    </source>
</evidence>
<dbReference type="InterPro" id="IPR050055">
    <property type="entry name" value="EF-Tu_GTPase"/>
</dbReference>
<dbReference type="Pfam" id="PF03143">
    <property type="entry name" value="GTP_EFTU_D3"/>
    <property type="match status" value="1"/>
</dbReference>
<feature type="binding site" evidence="13">
    <location>
        <begin position="136"/>
        <end position="139"/>
    </location>
    <ligand>
        <name>GTP</name>
        <dbReference type="ChEBI" id="CHEBI:37565"/>
    </ligand>
</feature>
<dbReference type="InterPro" id="IPR004160">
    <property type="entry name" value="Transl_elong_EFTu/EF1A_C"/>
</dbReference>
<dbReference type="InterPro" id="IPR031157">
    <property type="entry name" value="G_TR_CS"/>
</dbReference>
<dbReference type="PROSITE" id="PS51722">
    <property type="entry name" value="G_TR_2"/>
    <property type="match status" value="1"/>
</dbReference>
<evidence type="ECO:0000313" key="16">
    <source>
        <dbReference type="Proteomes" id="UP000243535"/>
    </source>
</evidence>
<organism evidence="15 16">
    <name type="scientific">Gulbenkiania indica</name>
    <dbReference type="NCBI Taxonomy" id="375574"/>
    <lineage>
        <taxon>Bacteria</taxon>
        <taxon>Pseudomonadati</taxon>
        <taxon>Pseudomonadota</taxon>
        <taxon>Betaproteobacteria</taxon>
        <taxon>Neisseriales</taxon>
        <taxon>Chromobacteriaceae</taxon>
        <taxon>Gulbenkiania</taxon>
    </lineage>
</organism>
<dbReference type="PANTHER" id="PTHR43721:SF22">
    <property type="entry name" value="ELONGATION FACTOR TU, MITOCHONDRIAL"/>
    <property type="match status" value="1"/>
</dbReference>
<evidence type="ECO:0000256" key="5">
    <source>
        <dbReference type="ARBA" id="ARBA00022801"/>
    </source>
</evidence>
<evidence type="ECO:0000256" key="10">
    <source>
        <dbReference type="ARBA" id="ARBA00058140"/>
    </source>
</evidence>
<feature type="binding site" evidence="13">
    <location>
        <begin position="81"/>
        <end position="85"/>
    </location>
    <ligand>
        <name>GTP</name>
        <dbReference type="ChEBI" id="CHEBI:37565"/>
    </ligand>
</feature>
<accession>A0A0K6GZ62</accession>
<evidence type="ECO:0000256" key="1">
    <source>
        <dbReference type="ARBA" id="ARBA00007249"/>
    </source>
</evidence>
<dbReference type="AlphaFoldDB" id="A0A0K6GZ62"/>
<dbReference type="NCBIfam" id="NF009372">
    <property type="entry name" value="PRK12735.1"/>
    <property type="match status" value="1"/>
</dbReference>
<dbReference type="InterPro" id="IPR004541">
    <property type="entry name" value="Transl_elong_EFTu/EF1A_bac/org"/>
</dbReference>
<comment type="catalytic activity">
    <reaction evidence="13">
        <text>GTP + H2O = GDP + phosphate + H(+)</text>
        <dbReference type="Rhea" id="RHEA:19669"/>
        <dbReference type="ChEBI" id="CHEBI:15377"/>
        <dbReference type="ChEBI" id="CHEBI:15378"/>
        <dbReference type="ChEBI" id="CHEBI:37565"/>
        <dbReference type="ChEBI" id="CHEBI:43474"/>
        <dbReference type="ChEBI" id="CHEBI:58189"/>
        <dbReference type="EC" id="3.6.5.3"/>
    </reaction>
</comment>
<evidence type="ECO:0000256" key="2">
    <source>
        <dbReference type="ARBA" id="ARBA00022723"/>
    </source>
</evidence>
<keyword evidence="3 13" id="KW-0547">Nucleotide-binding</keyword>
<keyword evidence="7 13" id="KW-0648">Protein biosynthesis</keyword>
<evidence type="ECO:0000256" key="9">
    <source>
        <dbReference type="ARBA" id="ARBA00029554"/>
    </source>
</evidence>
<evidence type="ECO:0000256" key="8">
    <source>
        <dbReference type="ARBA" id="ARBA00023134"/>
    </source>
</evidence>
<evidence type="ECO:0000256" key="4">
    <source>
        <dbReference type="ARBA" id="ARBA00022768"/>
    </source>
</evidence>
<dbReference type="OrthoDB" id="9803139at2"/>
<dbReference type="Pfam" id="PF03144">
    <property type="entry name" value="GTP_EFTU_D2"/>
    <property type="match status" value="1"/>
</dbReference>
<dbReference type="Proteomes" id="UP000243535">
    <property type="component" value="Unassembled WGS sequence"/>
</dbReference>
<reference evidence="16" key="1">
    <citation type="submission" date="2015-08" db="EMBL/GenBank/DDBJ databases">
        <authorList>
            <person name="Varghese N."/>
        </authorList>
    </citation>
    <scope>NUCLEOTIDE SEQUENCE [LARGE SCALE GENOMIC DNA]</scope>
    <source>
        <strain evidence="16">DSM 17901</strain>
    </source>
</reference>
<keyword evidence="2 13" id="KW-0479">Metal-binding</keyword>
<comment type="subunit">
    <text evidence="12">(Microbial infection) Upon infection by bacteriophage Qbeta, part of the viral RNA-dependent RNA polymerase complex, the other subunits are the viral replicase catalytic subunit (AC P14647), host ribosomal protein S1 and EF-Ts.</text>
</comment>
<dbReference type="NCBIfam" id="NF009373">
    <property type="entry name" value="PRK12736.1"/>
    <property type="match status" value="1"/>
</dbReference>
<dbReference type="InterPro" id="IPR041709">
    <property type="entry name" value="EF-Tu_GTP-bd"/>
</dbReference>
<dbReference type="GO" id="GO:0005829">
    <property type="term" value="C:cytosol"/>
    <property type="evidence" value="ECO:0007669"/>
    <property type="project" value="TreeGrafter"/>
</dbReference>